<evidence type="ECO:0000256" key="1">
    <source>
        <dbReference type="SAM" id="MobiDB-lite"/>
    </source>
</evidence>
<dbReference type="InterPro" id="IPR011032">
    <property type="entry name" value="GroES-like_sf"/>
</dbReference>
<sequence length="143" mass="15010">MTETEVKAANELTPVDDAPAVSATAAKKDEPKPEDPPVKEMRAVVLSGFGGLKWVKILQRPQPTAAEDEVLIRVHSRKCHIRAKTGSDSSGWSGSYKGPPLSILLGGAVPPPPLEMAALVGGYGRPVFGVRLLATTDATVDAT</sequence>
<protein>
    <submittedName>
        <fullName evidence="2">Synaptic vesicle membrane protein VAT-1 isoform 2-like protein</fullName>
    </submittedName>
</protein>
<keyword evidence="3" id="KW-1185">Reference proteome</keyword>
<evidence type="ECO:0000313" key="3">
    <source>
        <dbReference type="Proteomes" id="UP000192247"/>
    </source>
</evidence>
<dbReference type="OrthoDB" id="203908at2759"/>
<dbReference type="Gene3D" id="3.90.180.10">
    <property type="entry name" value="Medium-chain alcohol dehydrogenases, catalytic domain"/>
    <property type="match status" value="1"/>
</dbReference>
<evidence type="ECO:0000313" key="2">
    <source>
        <dbReference type="EMBL" id="OQR67189.1"/>
    </source>
</evidence>
<feature type="region of interest" description="Disordered" evidence="1">
    <location>
        <begin position="1"/>
        <end position="38"/>
    </location>
</feature>
<dbReference type="EMBL" id="MNPL01029610">
    <property type="protein sequence ID" value="OQR67189.1"/>
    <property type="molecule type" value="Genomic_DNA"/>
</dbReference>
<dbReference type="STRING" id="418985.A0A1V9X0Z5"/>
<name>A0A1V9X0Z5_9ACAR</name>
<gene>
    <name evidence="2" type="ORF">BIW11_02245</name>
</gene>
<dbReference type="Proteomes" id="UP000192247">
    <property type="component" value="Unassembled WGS sequence"/>
</dbReference>
<dbReference type="SUPFAM" id="SSF50129">
    <property type="entry name" value="GroES-like"/>
    <property type="match status" value="1"/>
</dbReference>
<dbReference type="InParanoid" id="A0A1V9X0Z5"/>
<feature type="compositionally biased region" description="Basic and acidic residues" evidence="1">
    <location>
        <begin position="26"/>
        <end position="38"/>
    </location>
</feature>
<dbReference type="AlphaFoldDB" id="A0A1V9X0Z5"/>
<comment type="caution">
    <text evidence="2">The sequence shown here is derived from an EMBL/GenBank/DDBJ whole genome shotgun (WGS) entry which is preliminary data.</text>
</comment>
<organism evidence="2 3">
    <name type="scientific">Tropilaelaps mercedesae</name>
    <dbReference type="NCBI Taxonomy" id="418985"/>
    <lineage>
        <taxon>Eukaryota</taxon>
        <taxon>Metazoa</taxon>
        <taxon>Ecdysozoa</taxon>
        <taxon>Arthropoda</taxon>
        <taxon>Chelicerata</taxon>
        <taxon>Arachnida</taxon>
        <taxon>Acari</taxon>
        <taxon>Parasitiformes</taxon>
        <taxon>Mesostigmata</taxon>
        <taxon>Gamasina</taxon>
        <taxon>Dermanyssoidea</taxon>
        <taxon>Laelapidae</taxon>
        <taxon>Tropilaelaps</taxon>
    </lineage>
</organism>
<accession>A0A1V9X0Z5</accession>
<reference evidence="2 3" key="1">
    <citation type="journal article" date="2017" name="Gigascience">
        <title>Draft genome of the honey bee ectoparasitic mite, Tropilaelaps mercedesae, is shaped by the parasitic life history.</title>
        <authorList>
            <person name="Dong X."/>
            <person name="Armstrong S.D."/>
            <person name="Xia D."/>
            <person name="Makepeace B.L."/>
            <person name="Darby A.C."/>
            <person name="Kadowaki T."/>
        </authorList>
    </citation>
    <scope>NUCLEOTIDE SEQUENCE [LARGE SCALE GENOMIC DNA]</scope>
    <source>
        <strain evidence="2">Wuxi-XJTLU</strain>
    </source>
</reference>
<proteinExistence type="predicted"/>